<name>A0ABT7MW16_9MICO</name>
<comment type="caution">
    <text evidence="1">The sequence shown here is derived from an EMBL/GenBank/DDBJ whole genome shotgun (WGS) entry which is preliminary data.</text>
</comment>
<evidence type="ECO:0000313" key="2">
    <source>
        <dbReference type="Proteomes" id="UP001235064"/>
    </source>
</evidence>
<dbReference type="RefSeq" id="WP_286287246.1">
    <property type="nucleotide sequence ID" value="NZ_JASXSZ010000001.1"/>
</dbReference>
<dbReference type="EMBL" id="JASXSZ010000001">
    <property type="protein sequence ID" value="MDL9978653.1"/>
    <property type="molecule type" value="Genomic_DNA"/>
</dbReference>
<proteinExistence type="predicted"/>
<dbReference type="Proteomes" id="UP001235064">
    <property type="component" value="Unassembled WGS sequence"/>
</dbReference>
<reference evidence="1 2" key="1">
    <citation type="submission" date="2023-06" db="EMBL/GenBank/DDBJ databases">
        <title>Microbacterium sp. nov., isolated from a waste landfill.</title>
        <authorList>
            <person name="Wen W."/>
        </authorList>
    </citation>
    <scope>NUCLEOTIDE SEQUENCE [LARGE SCALE GENOMIC DNA]</scope>
    <source>
        <strain evidence="1 2">ASV49</strain>
    </source>
</reference>
<protein>
    <submittedName>
        <fullName evidence="1">Uncharacterized protein</fullName>
    </submittedName>
</protein>
<gene>
    <name evidence="1" type="ORF">QSV35_04865</name>
</gene>
<evidence type="ECO:0000313" key="1">
    <source>
        <dbReference type="EMBL" id="MDL9978653.1"/>
    </source>
</evidence>
<organism evidence="1 2">
    <name type="scientific">Microbacterium candidum</name>
    <dbReference type="NCBI Taxonomy" id="3041922"/>
    <lineage>
        <taxon>Bacteria</taxon>
        <taxon>Bacillati</taxon>
        <taxon>Actinomycetota</taxon>
        <taxon>Actinomycetes</taxon>
        <taxon>Micrococcales</taxon>
        <taxon>Microbacteriaceae</taxon>
        <taxon>Microbacterium</taxon>
    </lineage>
</organism>
<sequence>MTSAAGRELHKVAAKGDAVVRNQRPADAENLAGEVKSAAGIATESTSLTPTRLAEERFLRCAHAAGSFECLSGLVRVAVADQARGATTVVLVTADGVGAVATAVPAVLDGREGNHCVRLLVHLDLLIWVA</sequence>
<accession>A0ABT7MW16</accession>
<keyword evidence="2" id="KW-1185">Reference proteome</keyword>